<dbReference type="InterPro" id="IPR036271">
    <property type="entry name" value="Tet_transcr_reg_TetR-rel_C_sf"/>
</dbReference>
<dbReference type="PROSITE" id="PS50977">
    <property type="entry name" value="HTH_TETR_2"/>
    <property type="match status" value="1"/>
</dbReference>
<dbReference type="PRINTS" id="PR00455">
    <property type="entry name" value="HTHTETR"/>
</dbReference>
<dbReference type="Pfam" id="PF16859">
    <property type="entry name" value="TetR_C_11"/>
    <property type="match status" value="1"/>
</dbReference>
<reference evidence="7 8" key="1">
    <citation type="submission" date="2019-07" db="EMBL/GenBank/DDBJ databases">
        <title>New species of Amycolatopsis and Streptomyces.</title>
        <authorList>
            <person name="Duangmal K."/>
            <person name="Teo W.F.A."/>
            <person name="Lipun K."/>
        </authorList>
    </citation>
    <scope>NUCLEOTIDE SEQUENCE [LARGE SCALE GENOMIC DNA]</scope>
    <source>
        <strain evidence="7 8">NBRC 109810</strain>
    </source>
</reference>
<comment type="caution">
    <text evidence="7">The sequence shown here is derived from an EMBL/GenBank/DDBJ whole genome shotgun (WGS) entry which is preliminary data.</text>
</comment>
<dbReference type="SUPFAM" id="SSF48498">
    <property type="entry name" value="Tetracyclin repressor-like, C-terminal domain"/>
    <property type="match status" value="1"/>
</dbReference>
<dbReference type="Gene3D" id="1.10.10.60">
    <property type="entry name" value="Homeodomain-like"/>
    <property type="match status" value="1"/>
</dbReference>
<dbReference type="Gene3D" id="1.10.357.10">
    <property type="entry name" value="Tetracycline Repressor, domain 2"/>
    <property type="match status" value="1"/>
</dbReference>
<evidence type="ECO:0000256" key="2">
    <source>
        <dbReference type="ARBA" id="ARBA00023125"/>
    </source>
</evidence>
<dbReference type="Pfam" id="PF00440">
    <property type="entry name" value="TetR_N"/>
    <property type="match status" value="1"/>
</dbReference>
<dbReference type="InterPro" id="IPR023772">
    <property type="entry name" value="DNA-bd_HTH_TetR-type_CS"/>
</dbReference>
<dbReference type="PANTHER" id="PTHR30055:SF148">
    <property type="entry name" value="TETR-FAMILY TRANSCRIPTIONAL REGULATOR"/>
    <property type="match status" value="1"/>
</dbReference>
<dbReference type="InterPro" id="IPR009057">
    <property type="entry name" value="Homeodomain-like_sf"/>
</dbReference>
<accession>A0A5N8VHK8</accession>
<keyword evidence="3" id="KW-0804">Transcription</keyword>
<evidence type="ECO:0000256" key="3">
    <source>
        <dbReference type="ARBA" id="ARBA00023163"/>
    </source>
</evidence>
<evidence type="ECO:0000256" key="4">
    <source>
        <dbReference type="PROSITE-ProRule" id="PRU00335"/>
    </source>
</evidence>
<keyword evidence="1" id="KW-0805">Transcription regulation</keyword>
<keyword evidence="8" id="KW-1185">Reference proteome</keyword>
<feature type="DNA-binding region" description="H-T-H motif" evidence="4">
    <location>
        <begin position="42"/>
        <end position="61"/>
    </location>
</feature>
<feature type="compositionally biased region" description="Basic and acidic residues" evidence="5">
    <location>
        <begin position="8"/>
        <end position="22"/>
    </location>
</feature>
<dbReference type="InterPro" id="IPR011075">
    <property type="entry name" value="TetR_C"/>
</dbReference>
<evidence type="ECO:0000313" key="8">
    <source>
        <dbReference type="Proteomes" id="UP000325849"/>
    </source>
</evidence>
<dbReference type="PANTHER" id="PTHR30055">
    <property type="entry name" value="HTH-TYPE TRANSCRIPTIONAL REGULATOR RUTR"/>
    <property type="match status" value="1"/>
</dbReference>
<dbReference type="GO" id="GO:0000976">
    <property type="term" value="F:transcription cis-regulatory region binding"/>
    <property type="evidence" value="ECO:0007669"/>
    <property type="project" value="TreeGrafter"/>
</dbReference>
<dbReference type="PROSITE" id="PS01081">
    <property type="entry name" value="HTH_TETR_1"/>
    <property type="match status" value="1"/>
</dbReference>
<dbReference type="SUPFAM" id="SSF46689">
    <property type="entry name" value="Homeodomain-like"/>
    <property type="match status" value="1"/>
</dbReference>
<proteinExistence type="predicted"/>
<dbReference type="EMBL" id="VJZD01000102">
    <property type="protein sequence ID" value="MPY34172.1"/>
    <property type="molecule type" value="Genomic_DNA"/>
</dbReference>
<organism evidence="7 8">
    <name type="scientific">Streptomyces adustus</name>
    <dbReference type="NCBI Taxonomy" id="1609272"/>
    <lineage>
        <taxon>Bacteria</taxon>
        <taxon>Bacillati</taxon>
        <taxon>Actinomycetota</taxon>
        <taxon>Actinomycetes</taxon>
        <taxon>Kitasatosporales</taxon>
        <taxon>Streptomycetaceae</taxon>
        <taxon>Streptomyces</taxon>
    </lineage>
</organism>
<feature type="domain" description="HTH tetR-type" evidence="6">
    <location>
        <begin position="19"/>
        <end position="79"/>
    </location>
</feature>
<dbReference type="GO" id="GO:0003700">
    <property type="term" value="F:DNA-binding transcription factor activity"/>
    <property type="evidence" value="ECO:0007669"/>
    <property type="project" value="TreeGrafter"/>
</dbReference>
<evidence type="ECO:0000313" key="7">
    <source>
        <dbReference type="EMBL" id="MPY34172.1"/>
    </source>
</evidence>
<evidence type="ECO:0000256" key="5">
    <source>
        <dbReference type="SAM" id="MobiDB-lite"/>
    </source>
</evidence>
<dbReference type="InterPro" id="IPR001647">
    <property type="entry name" value="HTH_TetR"/>
</dbReference>
<sequence>MVGAQTQRAERGPGRPRQERVTDDTLEAVIELVTEQGVKAVTMDAVAARAGVSKPAIYRRWPSKQALIIAAAESRIGPLSVPDLGDIWAELREVLTARLAAYRLPGTARLLTELMASAAEADGARGEYVDYTDRLMAETRRILQRGIARGEVRPDVDIRSAATLVAAPLVYRLLAERELPNERFVDDLVDLVVRAVGHPEA</sequence>
<evidence type="ECO:0000256" key="1">
    <source>
        <dbReference type="ARBA" id="ARBA00023015"/>
    </source>
</evidence>
<protein>
    <submittedName>
        <fullName evidence="7">TetR/AcrR family transcriptional regulator</fullName>
    </submittedName>
</protein>
<evidence type="ECO:0000259" key="6">
    <source>
        <dbReference type="PROSITE" id="PS50977"/>
    </source>
</evidence>
<name>A0A5N8VHK8_9ACTN</name>
<gene>
    <name evidence="7" type="ORF">FNH09_23855</name>
</gene>
<dbReference type="AlphaFoldDB" id="A0A5N8VHK8"/>
<keyword evidence="2 4" id="KW-0238">DNA-binding</keyword>
<dbReference type="InterPro" id="IPR050109">
    <property type="entry name" value="HTH-type_TetR-like_transc_reg"/>
</dbReference>
<feature type="region of interest" description="Disordered" evidence="5">
    <location>
        <begin position="1"/>
        <end position="22"/>
    </location>
</feature>
<dbReference type="OrthoDB" id="9796019at2"/>
<dbReference type="Proteomes" id="UP000325849">
    <property type="component" value="Unassembled WGS sequence"/>
</dbReference>